<keyword evidence="2" id="KW-1185">Reference proteome</keyword>
<dbReference type="EMBL" id="BLVP01000009">
    <property type="protein sequence ID" value="GFM37712.1"/>
    <property type="molecule type" value="Genomic_DNA"/>
</dbReference>
<sequence length="150" mass="16952">MAKQSSSAQMIKLIHVAKRQLGLDDDTYREMLQSVTGKTSTASMTNRELLAVCDALKKKGFKVSRPRAMDNSEQAKKIRSLWLELADAGIVRNRSEAALLAYVRRITKTERMEWCTVKQLQAVIETLKAWGSRIEDGTAQARIKAILEER</sequence>
<dbReference type="RefSeq" id="WP_174410352.1">
    <property type="nucleotide sequence ID" value="NZ_BLVP01000009.1"/>
</dbReference>
<comment type="caution">
    <text evidence="1">The sequence shown here is derived from an EMBL/GenBank/DDBJ whole genome shotgun (WGS) entry which is preliminary data.</text>
</comment>
<dbReference type="Proteomes" id="UP000503820">
    <property type="component" value="Unassembled WGS sequence"/>
</dbReference>
<evidence type="ECO:0000313" key="2">
    <source>
        <dbReference type="Proteomes" id="UP000503820"/>
    </source>
</evidence>
<gene>
    <name evidence="1" type="ORF">DSM19430T_23960</name>
</gene>
<dbReference type="Pfam" id="PF06252">
    <property type="entry name" value="GemA"/>
    <property type="match status" value="1"/>
</dbReference>
<evidence type="ECO:0000313" key="1">
    <source>
        <dbReference type="EMBL" id="GFM37712.1"/>
    </source>
</evidence>
<name>A0A7J0BX18_9BACT</name>
<protein>
    <submittedName>
        <fullName evidence="1">GemA protein</fullName>
    </submittedName>
</protein>
<accession>A0A7J0BX18</accession>
<organism evidence="1 2">
    <name type="scientific">Desulfovibrio psychrotolerans</name>
    <dbReference type="NCBI Taxonomy" id="415242"/>
    <lineage>
        <taxon>Bacteria</taxon>
        <taxon>Pseudomonadati</taxon>
        <taxon>Thermodesulfobacteriota</taxon>
        <taxon>Desulfovibrionia</taxon>
        <taxon>Desulfovibrionales</taxon>
        <taxon>Desulfovibrionaceae</taxon>
        <taxon>Desulfovibrio</taxon>
    </lineage>
</organism>
<dbReference type="InterPro" id="IPR009363">
    <property type="entry name" value="Phage_Mu_Gp16"/>
</dbReference>
<proteinExistence type="predicted"/>
<reference evidence="1 2" key="1">
    <citation type="submission" date="2020-05" db="EMBL/GenBank/DDBJ databases">
        <title>Draft genome sequence of Desulfovibrio psychrotolerans JS1T.</title>
        <authorList>
            <person name="Ueno A."/>
            <person name="Tamazawa S."/>
            <person name="Tamamura S."/>
            <person name="Murakami T."/>
            <person name="Kiyama T."/>
            <person name="Inomata H."/>
            <person name="Amano Y."/>
            <person name="Miyakawa K."/>
            <person name="Tamaki H."/>
            <person name="Naganuma T."/>
            <person name="Kaneko K."/>
        </authorList>
    </citation>
    <scope>NUCLEOTIDE SEQUENCE [LARGE SCALE GENOMIC DNA]</scope>
    <source>
        <strain evidence="1 2">JS1</strain>
    </source>
</reference>
<dbReference type="AlphaFoldDB" id="A0A7J0BX18"/>